<dbReference type="InterPro" id="IPR046300">
    <property type="entry name" value="DUF6415"/>
</dbReference>
<dbReference type="AlphaFoldDB" id="A0A7W9H4U8"/>
<sequence length="160" mass="17167">MNATHDTEALASTVVTMASQATWFIEQPTLLGHQTVKSFEADFRAFIEQMIPQIEKLAAAQSADDVPANVALAAIAEARSRMGEPEAAGLQGEVERVERLARSVVSLVGHHDSLAGLRMCLLCDRLIDGDDAWEPYDVGRPPGGAARSGRVHAACATRCR</sequence>
<proteinExistence type="predicted"/>
<evidence type="ECO:0000313" key="1">
    <source>
        <dbReference type="EMBL" id="MBB5795615.1"/>
    </source>
</evidence>
<gene>
    <name evidence="1" type="ORF">HDA41_003579</name>
</gene>
<organism evidence="1 2">
    <name type="scientific">Streptomyces caelestis</name>
    <dbReference type="NCBI Taxonomy" id="36816"/>
    <lineage>
        <taxon>Bacteria</taxon>
        <taxon>Bacillati</taxon>
        <taxon>Actinomycetota</taxon>
        <taxon>Actinomycetes</taxon>
        <taxon>Kitasatosporales</taxon>
        <taxon>Streptomycetaceae</taxon>
        <taxon>Streptomyces</taxon>
    </lineage>
</organism>
<dbReference type="EMBL" id="JACHNE010000001">
    <property type="protein sequence ID" value="MBB5795615.1"/>
    <property type="molecule type" value="Genomic_DNA"/>
</dbReference>
<keyword evidence="2" id="KW-1185">Reference proteome</keyword>
<dbReference type="RefSeq" id="WP_184985084.1">
    <property type="nucleotide sequence ID" value="NZ_JACHNE010000001.1"/>
</dbReference>
<comment type="caution">
    <text evidence="1">The sequence shown here is derived from an EMBL/GenBank/DDBJ whole genome shotgun (WGS) entry which is preliminary data.</text>
</comment>
<dbReference type="Pfam" id="PF19979">
    <property type="entry name" value="DUF6415"/>
    <property type="match status" value="1"/>
</dbReference>
<evidence type="ECO:0000313" key="2">
    <source>
        <dbReference type="Proteomes" id="UP000590647"/>
    </source>
</evidence>
<name>A0A7W9H4U8_9ACTN</name>
<accession>A0A7W9H4U8</accession>
<dbReference type="Proteomes" id="UP000590647">
    <property type="component" value="Unassembled WGS sequence"/>
</dbReference>
<protein>
    <submittedName>
        <fullName evidence="1">Uncharacterized protein</fullName>
    </submittedName>
</protein>
<reference evidence="1 2" key="1">
    <citation type="submission" date="2020-08" db="EMBL/GenBank/DDBJ databases">
        <title>Sequencing the genomes of 1000 actinobacteria strains.</title>
        <authorList>
            <person name="Klenk H.-P."/>
        </authorList>
    </citation>
    <scope>NUCLEOTIDE SEQUENCE [LARGE SCALE GENOMIC DNA]</scope>
    <source>
        <strain evidence="1 2">DSM 40084</strain>
    </source>
</reference>